<keyword evidence="10" id="KW-0472">Membrane</keyword>
<comment type="similarity">
    <text evidence="1">Belongs to the AB hydrolase superfamily. AB hydrolase 4 family.</text>
</comment>
<reference evidence="13" key="1">
    <citation type="submission" date="2023-07" db="EMBL/GenBank/DDBJ databases">
        <title>A draft genome of Kazachstania heterogenica Y-27499.</title>
        <authorList>
            <person name="Donic C."/>
            <person name="Kralova J.S."/>
            <person name="Fidel L."/>
            <person name="Ben-Dor S."/>
            <person name="Jung S."/>
        </authorList>
    </citation>
    <scope>NUCLEOTIDE SEQUENCE [LARGE SCALE GENOMIC DNA]</scope>
    <source>
        <strain evidence="13">Y27499</strain>
    </source>
</reference>
<comment type="catalytic activity">
    <reaction evidence="6">
        <text>an aliphatic alcohol + acetyl-CoA = an acetyl ester + CoA</text>
        <dbReference type="Rhea" id="RHEA:17229"/>
        <dbReference type="ChEBI" id="CHEBI:2571"/>
        <dbReference type="ChEBI" id="CHEBI:47622"/>
        <dbReference type="ChEBI" id="CHEBI:57287"/>
        <dbReference type="ChEBI" id="CHEBI:57288"/>
        <dbReference type="EC" id="2.3.1.84"/>
    </reaction>
</comment>
<dbReference type="Gene3D" id="3.40.50.1820">
    <property type="entry name" value="alpha/beta hydrolase"/>
    <property type="match status" value="1"/>
</dbReference>
<feature type="transmembrane region" description="Helical" evidence="10">
    <location>
        <begin position="511"/>
        <end position="532"/>
    </location>
</feature>
<comment type="function">
    <text evidence="7">Displays enzymatic activity both for medium-chain fatty acid (MCFA) ethyl ester synthesis and hydrolysis (esterase activity). MCFA are toxic for yeast and this enzyme could thus be involved in their detoxification by esterification.</text>
</comment>
<dbReference type="InterPro" id="IPR000952">
    <property type="entry name" value="AB_hydrolase_4_CS"/>
</dbReference>
<proteinExistence type="inferred from homology"/>
<keyword evidence="2" id="KW-0719">Serine esterase</keyword>
<evidence type="ECO:0000256" key="4">
    <source>
        <dbReference type="ARBA" id="ARBA00022801"/>
    </source>
</evidence>
<dbReference type="Proteomes" id="UP001306508">
    <property type="component" value="Unassembled WGS sequence"/>
</dbReference>
<dbReference type="InterPro" id="IPR000073">
    <property type="entry name" value="AB_hydrolase_1"/>
</dbReference>
<keyword evidence="3" id="KW-0808">Transferase</keyword>
<dbReference type="GO" id="GO:0047372">
    <property type="term" value="F:monoacylglycerol lipase activity"/>
    <property type="evidence" value="ECO:0007669"/>
    <property type="project" value="TreeGrafter"/>
</dbReference>
<dbReference type="PROSITE" id="PS01133">
    <property type="entry name" value="UPF0017"/>
    <property type="match status" value="1"/>
</dbReference>
<evidence type="ECO:0000256" key="6">
    <source>
        <dbReference type="ARBA" id="ARBA00050620"/>
    </source>
</evidence>
<dbReference type="GO" id="GO:0051792">
    <property type="term" value="P:medium-chain fatty acid biosynthetic process"/>
    <property type="evidence" value="ECO:0007669"/>
    <property type="project" value="TreeGrafter"/>
</dbReference>
<keyword evidence="10" id="KW-0812">Transmembrane</keyword>
<comment type="caution">
    <text evidence="12">The sequence shown here is derived from an EMBL/GenBank/DDBJ whole genome shotgun (WGS) entry which is preliminary data.</text>
</comment>
<keyword evidence="13" id="KW-1185">Reference proteome</keyword>
<dbReference type="EMBL" id="JAWIZZ010000048">
    <property type="protein sequence ID" value="KAK5779040.1"/>
    <property type="molecule type" value="Genomic_DNA"/>
</dbReference>
<dbReference type="GO" id="GO:0008126">
    <property type="term" value="F:acetylesterase activity"/>
    <property type="evidence" value="ECO:0007669"/>
    <property type="project" value="TreeGrafter"/>
</dbReference>
<sequence>MATEGDLLKDINTWPVLNPFHWGFNGTVNHRIGAKGTVELHLNKKNLAQNDLNSQDTVTLDQFVKEYIPGLKDGAKFQLDKKLFTGILQTMYLGSGDFSKKFPVFYGREIVHFSDNGVCTADWVMNGPWRQKYHFDPLTGEFNKHLFNEDEEATHPENWPRLQPRTRYLSDEELKDLHSEENIERPLIVILHGLAGGSHEPIIRSLTNHLSKVGNGKFQVVVLNSRGCARSKITTPCLFTAYHYLDVKEFLERERARNPKRKMYAIGCSFGATMLANYLGFVGEKTPLSAAATFCNPWDMVLASYKINKDFWSQHIFSQTVTQFLVRMVKVNMKELEVPEGTKPTHIPTPENPLFHGFTQSNLKKAYKMKSLSEFDTMFTAPALGFKDAMDYYQHASSVNRLNKISIPLLSVNSSDDPVVGADHIPMHYLDENPNVLVCETDLGGHLAYLQSDGDSWATRQISNFFDKFDEYVICGAGDDCDGRSERSLHLVRQVYGQEEVSNWAKFKMGLMMGTAVGVCTGVMFGGFTILTQGAGPDGVVRTLGKYIAGSAATFGMFMSIGSVIRSEGSEDTMYNNKSILQLQQRAKFEAWKAKTQLIHRFDPQQN</sequence>
<keyword evidence="5" id="KW-0012">Acyltransferase</keyword>
<dbReference type="GO" id="GO:0051793">
    <property type="term" value="P:medium-chain fatty acid catabolic process"/>
    <property type="evidence" value="ECO:0007669"/>
    <property type="project" value="UniProtKB-ARBA"/>
</dbReference>
<evidence type="ECO:0000256" key="1">
    <source>
        <dbReference type="ARBA" id="ARBA00010884"/>
    </source>
</evidence>
<dbReference type="InterPro" id="IPR018450">
    <property type="entry name" value="Romo1/Mgr2"/>
</dbReference>
<evidence type="ECO:0000256" key="2">
    <source>
        <dbReference type="ARBA" id="ARBA00022487"/>
    </source>
</evidence>
<dbReference type="GO" id="GO:0004026">
    <property type="term" value="F:alcohol O-acetyltransferase activity"/>
    <property type="evidence" value="ECO:0007669"/>
    <property type="project" value="UniProtKB-EC"/>
</dbReference>
<evidence type="ECO:0000259" key="11">
    <source>
        <dbReference type="Pfam" id="PF00561"/>
    </source>
</evidence>
<dbReference type="FunFam" id="3.40.50.1820:FF:000137">
    <property type="entry name" value="EEB1p Acyl-coenzymeA:ethanol O-acyltransferase"/>
    <property type="match status" value="1"/>
</dbReference>
<evidence type="ECO:0000313" key="13">
    <source>
        <dbReference type="Proteomes" id="UP001306508"/>
    </source>
</evidence>
<dbReference type="PANTHER" id="PTHR10794:SF44">
    <property type="entry name" value="MEDIUM-CHAIN FATTY ACID ETHYL ESTER SYNTHASE_ESTERASE 1-RELATED"/>
    <property type="match status" value="1"/>
</dbReference>
<feature type="domain" description="AB hydrolase-1" evidence="11">
    <location>
        <begin position="186"/>
        <end position="451"/>
    </location>
</feature>
<evidence type="ECO:0000256" key="5">
    <source>
        <dbReference type="ARBA" id="ARBA00023315"/>
    </source>
</evidence>
<evidence type="ECO:0000313" key="12">
    <source>
        <dbReference type="EMBL" id="KAK5779040.1"/>
    </source>
</evidence>
<dbReference type="InterPro" id="IPR029058">
    <property type="entry name" value="AB_hydrolase_fold"/>
</dbReference>
<keyword evidence="4" id="KW-0378">Hydrolase</keyword>
<gene>
    <name evidence="12" type="ORF">RI543_003660</name>
</gene>
<evidence type="ECO:0000256" key="7">
    <source>
        <dbReference type="ARBA" id="ARBA00054277"/>
    </source>
</evidence>
<evidence type="ECO:0000256" key="3">
    <source>
        <dbReference type="ARBA" id="ARBA00022679"/>
    </source>
</evidence>
<keyword evidence="10" id="KW-1133">Transmembrane helix</keyword>
<evidence type="ECO:0000256" key="8">
    <source>
        <dbReference type="ARBA" id="ARBA00066969"/>
    </source>
</evidence>
<dbReference type="SMART" id="SM01378">
    <property type="entry name" value="Romo1"/>
    <property type="match status" value="1"/>
</dbReference>
<evidence type="ECO:0000256" key="9">
    <source>
        <dbReference type="ARBA" id="ARBA00080774"/>
    </source>
</evidence>
<name>A0AAN8A870_9SACH</name>
<dbReference type="Pfam" id="PF10247">
    <property type="entry name" value="Romo1"/>
    <property type="match status" value="1"/>
</dbReference>
<dbReference type="EC" id="2.3.1.84" evidence="8"/>
<dbReference type="Pfam" id="PF00561">
    <property type="entry name" value="Abhydrolase_1"/>
    <property type="match status" value="1"/>
</dbReference>
<evidence type="ECO:0000256" key="10">
    <source>
        <dbReference type="SAM" id="Phobius"/>
    </source>
</evidence>
<dbReference type="AlphaFoldDB" id="A0AAN8A870"/>
<organism evidence="12 13">
    <name type="scientific">Arxiozyma heterogenica</name>
    <dbReference type="NCBI Taxonomy" id="278026"/>
    <lineage>
        <taxon>Eukaryota</taxon>
        <taxon>Fungi</taxon>
        <taxon>Dikarya</taxon>
        <taxon>Ascomycota</taxon>
        <taxon>Saccharomycotina</taxon>
        <taxon>Saccharomycetes</taxon>
        <taxon>Saccharomycetales</taxon>
        <taxon>Saccharomycetaceae</taxon>
        <taxon>Arxiozyma</taxon>
    </lineage>
</organism>
<dbReference type="PANTHER" id="PTHR10794">
    <property type="entry name" value="ABHYDROLASE DOMAIN-CONTAINING PROTEIN"/>
    <property type="match status" value="1"/>
</dbReference>
<protein>
    <recommendedName>
        <fullName evidence="8">alcohol O-acetyltransferase</fullName>
        <ecNumber evidence="8">2.3.1.84</ecNumber>
    </recommendedName>
    <alternativeName>
        <fullName evidence="9">Alcohol O-acetyltransferase</fullName>
    </alternativeName>
</protein>
<feature type="transmembrane region" description="Helical" evidence="10">
    <location>
        <begin position="544"/>
        <end position="565"/>
    </location>
</feature>
<accession>A0AAN8A870</accession>
<dbReference type="InterPro" id="IPR050960">
    <property type="entry name" value="AB_hydrolase_4_sf"/>
</dbReference>
<dbReference type="SUPFAM" id="SSF53474">
    <property type="entry name" value="alpha/beta-Hydrolases"/>
    <property type="match status" value="1"/>
</dbReference>